<evidence type="ECO:0000256" key="6">
    <source>
        <dbReference type="ARBA" id="ARBA00023316"/>
    </source>
</evidence>
<comment type="caution">
    <text evidence="9">The sequence shown here is derived from an EMBL/GenBank/DDBJ whole genome shotgun (WGS) entry which is preliminary data.</text>
</comment>
<dbReference type="PRINTS" id="PR00725">
    <property type="entry name" value="DADACBPTASE1"/>
</dbReference>
<dbReference type="InterPro" id="IPR001967">
    <property type="entry name" value="Peptidase_S11_N"/>
</dbReference>
<feature type="domain" description="Peptidase S11 D-alanyl-D-alanine carboxypeptidase A N-terminal" evidence="8">
    <location>
        <begin position="25"/>
        <end position="244"/>
    </location>
</feature>
<evidence type="ECO:0000256" key="5">
    <source>
        <dbReference type="ARBA" id="ARBA00022984"/>
    </source>
</evidence>
<dbReference type="Pfam" id="PF00768">
    <property type="entry name" value="Peptidase_S11"/>
    <property type="match status" value="1"/>
</dbReference>
<evidence type="ECO:0000313" key="9">
    <source>
        <dbReference type="EMBL" id="MDZ5712052.1"/>
    </source>
</evidence>
<accession>A0ABU5KLN9</accession>
<keyword evidence="3 9" id="KW-0378">Hydrolase</keyword>
<keyword evidence="4" id="KW-0133">Cell shape</keyword>
<protein>
    <submittedName>
        <fullName evidence="9">D-alanyl-D-alanine carboxypeptidase family protein</fullName>
        <ecNumber evidence="9">3.4.-.-</ecNumber>
    </submittedName>
</protein>
<sequence length="355" mass="40077">MVYLIKKLFVVILLFFLLYKPAYAIDVSAHSAILIDAESERVIFSKNEHEQMKIASITKIMTAHLAIRHGKLNDKVKISNEASSTEGSSLYLKAGQTVLLEDLLYGLLLRSGNDAAVAIAEHISGSVEKFSELMNEEAKRLKMKNSYFTNPHGLDTDDQHLSTAYDMAILTRHAIQDKTFKKIFSASSYTPSFKDAYPWTNKHRLVTGLYPHANGGKTGFTKKAGRTLVTTAEKEDMTLVAVTIYGPDDWNDHMSLFEYGFEHYDMAQLISRGPLPVVPGMPENIQYISDHEIKVPLTEEERSQIVYKIVPGTKTELKVYTGENLVSSIPLTEKKFDPPAFYENLLSKLKELFKW</sequence>
<keyword evidence="6" id="KW-0961">Cell wall biogenesis/degradation</keyword>
<dbReference type="PANTHER" id="PTHR21581">
    <property type="entry name" value="D-ALANYL-D-ALANINE CARBOXYPEPTIDASE"/>
    <property type="match status" value="1"/>
</dbReference>
<reference evidence="9 10" key="1">
    <citation type="submission" date="2023-12" db="EMBL/GenBank/DDBJ databases">
        <title>Jeotgalibacillus haloalkaliphilus sp. nov., a novel salt-tolerant bacteria, isolated from the estuary of the Fenhe River into the Yellow River.</title>
        <authorList>
            <person name="Li Y."/>
        </authorList>
    </citation>
    <scope>NUCLEOTIDE SEQUENCE [LARGE SCALE GENOMIC DNA]</scope>
    <source>
        <strain evidence="9 10">HH7-29</strain>
    </source>
</reference>
<keyword evidence="9" id="KW-0121">Carboxypeptidase</keyword>
<dbReference type="GO" id="GO:0004180">
    <property type="term" value="F:carboxypeptidase activity"/>
    <property type="evidence" value="ECO:0007669"/>
    <property type="project" value="UniProtKB-KW"/>
</dbReference>
<evidence type="ECO:0000256" key="3">
    <source>
        <dbReference type="ARBA" id="ARBA00022801"/>
    </source>
</evidence>
<keyword evidence="9" id="KW-0645">Protease</keyword>
<evidence type="ECO:0000256" key="4">
    <source>
        <dbReference type="ARBA" id="ARBA00022960"/>
    </source>
</evidence>
<dbReference type="Proteomes" id="UP001292084">
    <property type="component" value="Unassembled WGS sequence"/>
</dbReference>
<dbReference type="EC" id="3.4.-.-" evidence="9"/>
<keyword evidence="2" id="KW-0732">Signal</keyword>
<evidence type="ECO:0000256" key="1">
    <source>
        <dbReference type="ARBA" id="ARBA00007164"/>
    </source>
</evidence>
<dbReference type="Gene3D" id="3.40.710.10">
    <property type="entry name" value="DD-peptidase/beta-lactamase superfamily"/>
    <property type="match status" value="1"/>
</dbReference>
<name>A0ABU5KLN9_9BACL</name>
<evidence type="ECO:0000259" key="8">
    <source>
        <dbReference type="Pfam" id="PF00768"/>
    </source>
</evidence>
<dbReference type="EMBL" id="JAXQNN010000002">
    <property type="protein sequence ID" value="MDZ5712052.1"/>
    <property type="molecule type" value="Genomic_DNA"/>
</dbReference>
<organism evidence="9 10">
    <name type="scientific">Jeotgalibacillus haloalkalitolerans</name>
    <dbReference type="NCBI Taxonomy" id="3104292"/>
    <lineage>
        <taxon>Bacteria</taxon>
        <taxon>Bacillati</taxon>
        <taxon>Bacillota</taxon>
        <taxon>Bacilli</taxon>
        <taxon>Bacillales</taxon>
        <taxon>Caryophanaceae</taxon>
        <taxon>Jeotgalibacillus</taxon>
    </lineage>
</organism>
<dbReference type="SUPFAM" id="SSF56601">
    <property type="entry name" value="beta-lactamase/transpeptidase-like"/>
    <property type="match status" value="1"/>
</dbReference>
<keyword evidence="5" id="KW-0573">Peptidoglycan synthesis</keyword>
<dbReference type="InterPro" id="IPR012338">
    <property type="entry name" value="Beta-lactam/transpept-like"/>
</dbReference>
<dbReference type="InterPro" id="IPR018044">
    <property type="entry name" value="Peptidase_S11"/>
</dbReference>
<keyword evidence="10" id="KW-1185">Reference proteome</keyword>
<evidence type="ECO:0000256" key="7">
    <source>
        <dbReference type="RuleBase" id="RU004016"/>
    </source>
</evidence>
<proteinExistence type="inferred from homology"/>
<gene>
    <name evidence="9" type="ORF">UFB30_07415</name>
</gene>
<comment type="similarity">
    <text evidence="1 7">Belongs to the peptidase S11 family.</text>
</comment>
<evidence type="ECO:0000256" key="2">
    <source>
        <dbReference type="ARBA" id="ARBA00022729"/>
    </source>
</evidence>
<dbReference type="PANTHER" id="PTHR21581:SF33">
    <property type="entry name" value="D-ALANYL-D-ALANINE CARBOXYPEPTIDASE DACB"/>
    <property type="match status" value="1"/>
</dbReference>
<evidence type="ECO:0000313" key="10">
    <source>
        <dbReference type="Proteomes" id="UP001292084"/>
    </source>
</evidence>